<keyword evidence="5" id="KW-1185">Reference proteome</keyword>
<feature type="domain" description="DUF1980" evidence="2">
    <location>
        <begin position="23"/>
        <end position="119"/>
    </location>
</feature>
<feature type="transmembrane region" description="Helical" evidence="1">
    <location>
        <begin position="83"/>
        <end position="105"/>
    </location>
</feature>
<dbReference type="Pfam" id="PF09323">
    <property type="entry name" value="DUF1980"/>
    <property type="match status" value="1"/>
</dbReference>
<reference evidence="5" key="1">
    <citation type="submission" date="2017-04" db="EMBL/GenBank/DDBJ databases">
        <authorList>
            <person name="Varghese N."/>
            <person name="Submissions S."/>
        </authorList>
    </citation>
    <scope>NUCLEOTIDE SEQUENCE [LARGE SCALE GENOMIC DNA]</scope>
    <source>
        <strain evidence="5">VKM Ac-2510</strain>
    </source>
</reference>
<gene>
    <name evidence="4" type="ORF">SAMN06296010_0266</name>
</gene>
<keyword evidence="1" id="KW-1133">Transmembrane helix</keyword>
<dbReference type="Pfam" id="PF21537">
    <property type="entry name" value="DUF1980_C"/>
    <property type="match status" value="1"/>
</dbReference>
<evidence type="ECO:0000259" key="3">
    <source>
        <dbReference type="Pfam" id="PF21537"/>
    </source>
</evidence>
<protein>
    <submittedName>
        <fullName evidence="4">TIGR03943 family protein</fullName>
    </submittedName>
</protein>
<dbReference type="PANTHER" id="PTHR40047:SF1">
    <property type="entry name" value="UPF0703 PROTEIN YCGQ"/>
    <property type="match status" value="1"/>
</dbReference>
<dbReference type="STRING" id="150121.SAMN06296010_0266"/>
<feature type="transmembrane region" description="Helical" evidence="1">
    <location>
        <begin position="39"/>
        <end position="62"/>
    </location>
</feature>
<dbReference type="PANTHER" id="PTHR40047">
    <property type="entry name" value="UPF0703 PROTEIN YCGQ"/>
    <property type="match status" value="1"/>
</dbReference>
<evidence type="ECO:0000313" key="4">
    <source>
        <dbReference type="EMBL" id="SMG10942.1"/>
    </source>
</evidence>
<dbReference type="AlphaFoldDB" id="A0A1X7I8K4"/>
<dbReference type="InterPro" id="IPR052955">
    <property type="entry name" value="UPF0703_membrane_permease"/>
</dbReference>
<dbReference type="Proteomes" id="UP000193244">
    <property type="component" value="Unassembled WGS sequence"/>
</dbReference>
<feature type="transmembrane region" description="Helical" evidence="1">
    <location>
        <begin position="12"/>
        <end position="33"/>
    </location>
</feature>
<dbReference type="InterPro" id="IPR048493">
    <property type="entry name" value="DUF1980_N"/>
</dbReference>
<evidence type="ECO:0000313" key="5">
    <source>
        <dbReference type="Proteomes" id="UP000193244"/>
    </source>
</evidence>
<feature type="domain" description="DUF1980" evidence="3">
    <location>
        <begin position="164"/>
        <end position="258"/>
    </location>
</feature>
<keyword evidence="1" id="KW-0472">Membrane</keyword>
<keyword evidence="1" id="KW-0812">Transmembrane</keyword>
<dbReference type="RefSeq" id="WP_244894579.1">
    <property type="nucleotide sequence ID" value="NZ_FXAY01000001.1"/>
</dbReference>
<dbReference type="InterPro" id="IPR015402">
    <property type="entry name" value="DUF1980"/>
</dbReference>
<evidence type="ECO:0000256" key="1">
    <source>
        <dbReference type="SAM" id="Phobius"/>
    </source>
</evidence>
<proteinExistence type="predicted"/>
<dbReference type="NCBIfam" id="TIGR03943">
    <property type="entry name" value="TIGR03943 family putative permease subunit"/>
    <property type="match status" value="1"/>
</dbReference>
<dbReference type="EMBL" id="FXAY01000001">
    <property type="protein sequence ID" value="SMG10942.1"/>
    <property type="molecule type" value="Genomic_DNA"/>
</dbReference>
<sequence>MLERILARWQGLALSLIGIVSISWLALSGQLGLYIHPRYFVFTVVMAILGGLLTLAAFAVTPEKDEHEHESEQLEPAAPRGRWRVVLPLAGIVAIALAFVALVIVPPSTLTTATVENRELNSSATGVESDTSSNVELAGSDVSSLSLRDWVSLLRDGSGSDFVVGKTTTLSGFVTADSSDPENVFYLTRFVITCCAVDAQPIGVPVYSPGWSSTYAVDSWVEAKGTFALNPSGKSSESVVMANPTVSAIDQPAEPYAY</sequence>
<dbReference type="InterPro" id="IPR048447">
    <property type="entry name" value="DUF1980_C"/>
</dbReference>
<evidence type="ECO:0000259" key="2">
    <source>
        <dbReference type="Pfam" id="PF09323"/>
    </source>
</evidence>
<name>A0A1X7I8K4_9MICO</name>
<accession>A0A1X7I8K4</accession>
<organism evidence="4 5">
    <name type="scientific">Agreia pratensis</name>
    <dbReference type="NCBI Taxonomy" id="150121"/>
    <lineage>
        <taxon>Bacteria</taxon>
        <taxon>Bacillati</taxon>
        <taxon>Actinomycetota</taxon>
        <taxon>Actinomycetes</taxon>
        <taxon>Micrococcales</taxon>
        <taxon>Microbacteriaceae</taxon>
        <taxon>Agreia</taxon>
    </lineage>
</organism>